<evidence type="ECO:0000256" key="6">
    <source>
        <dbReference type="ARBA" id="ARBA00023139"/>
    </source>
</evidence>
<keyword evidence="5 9" id="KW-0472">Membrane</keyword>
<reference evidence="10 11" key="1">
    <citation type="journal article" date="2022" name="Syst. Appl. Microbiol.">
        <title>Pseudomonas alliivorans sp. nov., a plant-pathogenic bacterium isolated from onion foliage in Georgia, USA.</title>
        <authorList>
            <person name="Zhao M."/>
            <person name="Tyson C."/>
            <person name="Chen H.C."/>
            <person name="Paudel S."/>
            <person name="Gitaitis R."/>
            <person name="Kvitko B."/>
            <person name="Dutta B."/>
        </authorList>
    </citation>
    <scope>NUCLEOTIDE SEQUENCE [LARGE SCALE GENOMIC DNA]</scope>
    <source>
        <strain evidence="10 11">20GA0068</strain>
    </source>
</reference>
<sequence length="502" mass="55024">MPTLTLLSKPIRVSRHRSLWWCTGWLMVLSVSGCSLAAPDYQRPALPVPATASSSVSSVELKPAATLLTPDEESLTAELDPRGDLRTLVLSALAFNRDFRIAGLRVEEARAMRGVSDSERFATVAAGLERDRQHFDNKAADERYGQDISIASLGISNYELDFFGRLRSLSDAARHDYLATTCGQQAARSALIAEVAQAWLDERMAAALRVDAQRISDSRIMLRGLLEGQQRAGAISLDDVALQRLDVLTAQQQLQDAVSDHSRTSQSLLLLTGYSAPLPVMTPDPAPPQVTATDTPAWLANLPSERLLERFDVRQREEALKASNANIGAARAAFFPSITLSTGIGVQSDSLSRLFSHGSGAWLFSPQLNLPLFDGGRNRANLDVAQVRKQIAVAEYEKTIQTAFREMADVLTRRQQALDHVRDEVKRVALVQEKVQRMTFELEAGNADRSAPLVSVIRMAQADATFRKSLNDLQQNRLDLYRVLHGAEPVTSSSLTQSGVAP</sequence>
<dbReference type="InterPro" id="IPR003423">
    <property type="entry name" value="OMP_efflux"/>
</dbReference>
<keyword evidence="7" id="KW-0998">Cell outer membrane</keyword>
<name>A0ABS4CC28_9PSED</name>
<evidence type="ECO:0000256" key="9">
    <source>
        <dbReference type="RuleBase" id="RU362097"/>
    </source>
</evidence>
<keyword evidence="4 9" id="KW-0812">Transmembrane</keyword>
<evidence type="ECO:0000256" key="2">
    <source>
        <dbReference type="ARBA" id="ARBA00007613"/>
    </source>
</evidence>
<accession>A0ABS4CC28</accession>
<protein>
    <submittedName>
        <fullName evidence="10">Efflux transporter outer membrane subunit</fullName>
    </submittedName>
</protein>
<comment type="caution">
    <text evidence="10">The sequence shown here is derived from an EMBL/GenBank/DDBJ whole genome shotgun (WGS) entry which is preliminary data.</text>
</comment>
<dbReference type="Gene3D" id="1.20.1600.10">
    <property type="entry name" value="Outer membrane efflux proteins (OEP)"/>
    <property type="match status" value="1"/>
</dbReference>
<evidence type="ECO:0000256" key="4">
    <source>
        <dbReference type="ARBA" id="ARBA00022692"/>
    </source>
</evidence>
<dbReference type="Pfam" id="PF02321">
    <property type="entry name" value="OEP"/>
    <property type="match status" value="2"/>
</dbReference>
<comment type="subcellular location">
    <subcellularLocation>
        <location evidence="1 9">Cell outer membrane</location>
        <topology evidence="1 9">Lipid-anchor</topology>
    </subcellularLocation>
</comment>
<keyword evidence="8 9" id="KW-0449">Lipoprotein</keyword>
<organism evidence="10 11">
    <name type="scientific">Pseudomonas alliivorans</name>
    <dbReference type="NCBI Taxonomy" id="2810613"/>
    <lineage>
        <taxon>Bacteria</taxon>
        <taxon>Pseudomonadati</taxon>
        <taxon>Pseudomonadota</taxon>
        <taxon>Gammaproteobacteria</taxon>
        <taxon>Pseudomonadales</taxon>
        <taxon>Pseudomonadaceae</taxon>
        <taxon>Pseudomonas</taxon>
    </lineage>
</organism>
<dbReference type="Proteomes" id="UP000673197">
    <property type="component" value="Unassembled WGS sequence"/>
</dbReference>
<keyword evidence="11" id="KW-1185">Reference proteome</keyword>
<dbReference type="InterPro" id="IPR010131">
    <property type="entry name" value="MdtP/NodT-like"/>
</dbReference>
<evidence type="ECO:0000256" key="3">
    <source>
        <dbReference type="ARBA" id="ARBA00022452"/>
    </source>
</evidence>
<evidence type="ECO:0000256" key="8">
    <source>
        <dbReference type="ARBA" id="ARBA00023288"/>
    </source>
</evidence>
<dbReference type="SUPFAM" id="SSF56954">
    <property type="entry name" value="Outer membrane efflux proteins (OEP)"/>
    <property type="match status" value="1"/>
</dbReference>
<dbReference type="PANTHER" id="PTHR30203">
    <property type="entry name" value="OUTER MEMBRANE CATION EFFLUX PROTEIN"/>
    <property type="match status" value="1"/>
</dbReference>
<dbReference type="NCBIfam" id="TIGR01845">
    <property type="entry name" value="outer_NodT"/>
    <property type="match status" value="1"/>
</dbReference>
<dbReference type="EMBL" id="JAFFZW010000011">
    <property type="protein sequence ID" value="MBP0948146.1"/>
    <property type="molecule type" value="Genomic_DNA"/>
</dbReference>
<evidence type="ECO:0000313" key="11">
    <source>
        <dbReference type="Proteomes" id="UP000673197"/>
    </source>
</evidence>
<evidence type="ECO:0000256" key="1">
    <source>
        <dbReference type="ARBA" id="ARBA00004459"/>
    </source>
</evidence>
<evidence type="ECO:0000256" key="5">
    <source>
        <dbReference type="ARBA" id="ARBA00023136"/>
    </source>
</evidence>
<proteinExistence type="inferred from homology"/>
<keyword evidence="3 9" id="KW-1134">Transmembrane beta strand</keyword>
<evidence type="ECO:0000256" key="7">
    <source>
        <dbReference type="ARBA" id="ARBA00023237"/>
    </source>
</evidence>
<evidence type="ECO:0000313" key="10">
    <source>
        <dbReference type="EMBL" id="MBP0948146.1"/>
    </source>
</evidence>
<dbReference type="RefSeq" id="WP_210043361.1">
    <property type="nucleotide sequence ID" value="NZ_JAFFZW010000011.1"/>
</dbReference>
<dbReference type="PANTHER" id="PTHR30203:SF32">
    <property type="entry name" value="CATION EFFLUX SYSTEM PROTEIN CUSC"/>
    <property type="match status" value="1"/>
</dbReference>
<keyword evidence="6 9" id="KW-0564">Palmitate</keyword>
<comment type="similarity">
    <text evidence="2 9">Belongs to the outer membrane factor (OMF) (TC 1.B.17) family.</text>
</comment>
<gene>
    <name evidence="10" type="ORF">JTJ32_22725</name>
</gene>
<dbReference type="Gene3D" id="2.20.200.10">
    <property type="entry name" value="Outer membrane efflux proteins (OEP)"/>
    <property type="match status" value="1"/>
</dbReference>